<comment type="caution">
    <text evidence="5">The sequence shown here is derived from an EMBL/GenBank/DDBJ whole genome shotgun (WGS) entry which is preliminary data.</text>
</comment>
<keyword evidence="2" id="KW-0862">Zinc</keyword>
<keyword evidence="2" id="KW-0472">Membrane</keyword>
<feature type="compositionally biased region" description="Basic and acidic residues" evidence="3">
    <location>
        <begin position="294"/>
        <end position="314"/>
    </location>
</feature>
<feature type="transmembrane region" description="Helical" evidence="2">
    <location>
        <begin position="72"/>
        <end position="88"/>
    </location>
</feature>
<dbReference type="EMBL" id="VYZN01000013">
    <property type="protein sequence ID" value="KAE9541099.1"/>
    <property type="molecule type" value="Genomic_DNA"/>
</dbReference>
<evidence type="ECO:0000256" key="2">
    <source>
        <dbReference type="RuleBase" id="RU367073"/>
    </source>
</evidence>
<protein>
    <recommendedName>
        <fullName evidence="2">Endoplasmic reticulum junction formation protein lunapark</fullName>
    </recommendedName>
</protein>
<dbReference type="InterPro" id="IPR040115">
    <property type="entry name" value="Lnp"/>
</dbReference>
<dbReference type="Pfam" id="PF10058">
    <property type="entry name" value="Zn_ribbon_10"/>
    <property type="match status" value="1"/>
</dbReference>
<name>A0A6G0TXS7_APHGL</name>
<dbReference type="GO" id="GO:0098826">
    <property type="term" value="C:endoplasmic reticulum tubular network membrane"/>
    <property type="evidence" value="ECO:0007669"/>
    <property type="project" value="UniProtKB-UniRule"/>
</dbReference>
<comment type="subcellular location">
    <subcellularLocation>
        <location evidence="2">Endoplasmic reticulum membrane</location>
        <topology evidence="2">Multi-pass membrane protein</topology>
    </subcellularLocation>
</comment>
<dbReference type="GO" id="GO:0008270">
    <property type="term" value="F:zinc ion binding"/>
    <property type="evidence" value="ECO:0007669"/>
    <property type="project" value="UniProtKB-KW"/>
</dbReference>
<dbReference type="Proteomes" id="UP000475862">
    <property type="component" value="Unassembled WGS sequence"/>
</dbReference>
<feature type="transmembrane region" description="Helical" evidence="2">
    <location>
        <begin position="40"/>
        <end position="60"/>
    </location>
</feature>
<comment type="function">
    <text evidence="2">Plays a role in determining ER morphology.</text>
</comment>
<keyword evidence="2" id="KW-0256">Endoplasmic reticulum</keyword>
<dbReference type="InterPro" id="IPR019273">
    <property type="entry name" value="Lunapark_Znf"/>
</dbReference>
<evidence type="ECO:0000259" key="4">
    <source>
        <dbReference type="Pfam" id="PF10058"/>
    </source>
</evidence>
<organism evidence="5 6">
    <name type="scientific">Aphis glycines</name>
    <name type="common">Soybean aphid</name>
    <dbReference type="NCBI Taxonomy" id="307491"/>
    <lineage>
        <taxon>Eukaryota</taxon>
        <taxon>Metazoa</taxon>
        <taxon>Ecdysozoa</taxon>
        <taxon>Arthropoda</taxon>
        <taxon>Hexapoda</taxon>
        <taxon>Insecta</taxon>
        <taxon>Pterygota</taxon>
        <taxon>Neoptera</taxon>
        <taxon>Paraneoptera</taxon>
        <taxon>Hemiptera</taxon>
        <taxon>Sternorrhyncha</taxon>
        <taxon>Aphidomorpha</taxon>
        <taxon>Aphidoidea</taxon>
        <taxon>Aphididae</taxon>
        <taxon>Aphidini</taxon>
        <taxon>Aphis</taxon>
        <taxon>Aphis</taxon>
    </lineage>
</organism>
<dbReference type="OrthoDB" id="3169036at2759"/>
<reference evidence="5 6" key="1">
    <citation type="submission" date="2019-08" db="EMBL/GenBank/DDBJ databases">
        <title>The genome of the soybean aphid Biotype 1, its phylome, world population structure and adaptation to the North American continent.</title>
        <authorList>
            <person name="Giordano R."/>
            <person name="Donthu R.K."/>
            <person name="Hernandez A.G."/>
            <person name="Wright C.L."/>
            <person name="Zimin A.V."/>
        </authorList>
    </citation>
    <scope>NUCLEOTIDE SEQUENCE [LARGE SCALE GENOMIC DNA]</scope>
    <source>
        <tissue evidence="5">Whole aphids</tissue>
    </source>
</reference>
<sequence length="359" mass="41254">MGSILARFKKKKDTKEILESLEDEIMYIENMTSNTSPINYYKIVFHSAIIYGLIYILYYFDIISYELFKNNYIIAGFTAYPIIALYYYKFDVWYYNRKIVTYKKKLIELKSVKKNILDEVMEKETFKVAKEILEKYAPHQLQSMTSQNFINQRALPSTNNRPSYTSSGRPLIRASNMDHPPAIMSSAVKPRLALPRPVLSRDRTIFDRLADKVLGDGPQNRYALICRTCGSHNGMARKEEFDFLAYRCAYCSQWNPSLKPRPQLAISYVNNVNNALTQNGCVTSSETIEEITDELSKTDSDTNESEHSEHKDLIINDSGPTIEEVVDPSHDSNSKIEDEEESKDNSTSVAEESLQLQSQ</sequence>
<feature type="compositionally biased region" description="Polar residues" evidence="3">
    <location>
        <begin position="345"/>
        <end position="359"/>
    </location>
</feature>
<dbReference type="PANTHER" id="PTHR22166">
    <property type="entry name" value="ENDOPLASMIC RETICULUM JUNCTION FORMATION PROTEIN LUNAPARK"/>
    <property type="match status" value="1"/>
</dbReference>
<feature type="domain" description="Lunapark zinc ribbon" evidence="4">
    <location>
        <begin position="205"/>
        <end position="255"/>
    </location>
</feature>
<dbReference type="PANTHER" id="PTHR22166:SF12">
    <property type="entry name" value="ENDOPLASMIC RETICULUM JUNCTION FORMATION PROTEIN LUNAPARK"/>
    <property type="match status" value="1"/>
</dbReference>
<proteinExistence type="inferred from homology"/>
<dbReference type="AlphaFoldDB" id="A0A6G0TXS7"/>
<keyword evidence="2" id="KW-0812">Transmembrane</keyword>
<keyword evidence="6" id="KW-1185">Reference proteome</keyword>
<gene>
    <name evidence="5" type="ORF">AGLY_004344</name>
</gene>
<evidence type="ECO:0000313" key="5">
    <source>
        <dbReference type="EMBL" id="KAE9541099.1"/>
    </source>
</evidence>
<dbReference type="GO" id="GO:1903373">
    <property type="term" value="P:positive regulation of endoplasmic reticulum tubular network organization"/>
    <property type="evidence" value="ECO:0007669"/>
    <property type="project" value="UniProtKB-UniRule"/>
</dbReference>
<dbReference type="GO" id="GO:0071788">
    <property type="term" value="P:endoplasmic reticulum tubular network maintenance"/>
    <property type="evidence" value="ECO:0007669"/>
    <property type="project" value="UniProtKB-UniRule"/>
</dbReference>
<comment type="similarity">
    <text evidence="1 2">Belongs to the lunapark family.</text>
</comment>
<evidence type="ECO:0000256" key="3">
    <source>
        <dbReference type="SAM" id="MobiDB-lite"/>
    </source>
</evidence>
<keyword evidence="2" id="KW-0479">Metal-binding</keyword>
<keyword evidence="2" id="KW-1133">Transmembrane helix</keyword>
<comment type="domain">
    <text evidence="2">The C4-type zinc finger motif is necessary both for its ER three-way tubular junction localization and formation.</text>
</comment>
<evidence type="ECO:0000256" key="1">
    <source>
        <dbReference type="ARBA" id="ARBA00009940"/>
    </source>
</evidence>
<evidence type="ECO:0000313" key="6">
    <source>
        <dbReference type="Proteomes" id="UP000475862"/>
    </source>
</evidence>
<keyword evidence="2" id="KW-0863">Zinc-finger</keyword>
<accession>A0A6G0TXS7</accession>
<feature type="compositionally biased region" description="Basic and acidic residues" evidence="3">
    <location>
        <begin position="327"/>
        <end position="336"/>
    </location>
</feature>
<feature type="region of interest" description="Disordered" evidence="3">
    <location>
        <begin position="288"/>
        <end position="359"/>
    </location>
</feature>